<protein>
    <submittedName>
        <fullName evidence="1">Uncharacterized protein</fullName>
    </submittedName>
</protein>
<reference evidence="2" key="1">
    <citation type="journal article" date="2022" name="Mol. Ecol. Resour.">
        <title>The genomes of chicory, endive, great burdock and yacon provide insights into Asteraceae palaeo-polyploidization history and plant inulin production.</title>
        <authorList>
            <person name="Fan W."/>
            <person name="Wang S."/>
            <person name="Wang H."/>
            <person name="Wang A."/>
            <person name="Jiang F."/>
            <person name="Liu H."/>
            <person name="Zhao H."/>
            <person name="Xu D."/>
            <person name="Zhang Y."/>
        </authorList>
    </citation>
    <scope>NUCLEOTIDE SEQUENCE [LARGE SCALE GENOMIC DNA]</scope>
    <source>
        <strain evidence="2">cv. Yunnan</strain>
    </source>
</reference>
<dbReference type="EMBL" id="CM042021">
    <property type="protein sequence ID" value="KAI3819858.1"/>
    <property type="molecule type" value="Genomic_DNA"/>
</dbReference>
<name>A0ACB9JJL9_9ASTR</name>
<dbReference type="Proteomes" id="UP001056120">
    <property type="component" value="Linkage Group LG04"/>
</dbReference>
<evidence type="ECO:0000313" key="1">
    <source>
        <dbReference type="EMBL" id="KAI3819858.1"/>
    </source>
</evidence>
<accession>A0ACB9JJL9</accession>
<proteinExistence type="predicted"/>
<evidence type="ECO:0000313" key="2">
    <source>
        <dbReference type="Proteomes" id="UP001056120"/>
    </source>
</evidence>
<sequence length="247" mass="27127">MATTHRKLLQQQDSAQNSTCSDCGPTCPYKCSYPEFYWPPPPPHNTTTTHMSPYAIIIVTLLGSAFLFFTYYLIMSSVINSISVFKYKKGDNLIDGTDCSVCLTEFQDDEMLRLLPKCNHAFHIPCIDMWLSSHTNCPLCRAGILSNTLSAVLSSDDQRFLPRSGSDPNTQMEDLDNHGGLGGNPVPEIEIVEENEDSKTEFESVTDATGSISIDSIAVIDIIFGELEGVSDGSTTNIVTSRSHGEI</sequence>
<gene>
    <name evidence="1" type="ORF">L1987_13710</name>
</gene>
<keyword evidence="2" id="KW-1185">Reference proteome</keyword>
<comment type="caution">
    <text evidence="1">The sequence shown here is derived from an EMBL/GenBank/DDBJ whole genome shotgun (WGS) entry which is preliminary data.</text>
</comment>
<reference evidence="1 2" key="2">
    <citation type="journal article" date="2022" name="Mol. Ecol. Resour.">
        <title>The genomes of chicory, endive, great burdock and yacon provide insights into Asteraceae paleo-polyploidization history and plant inulin production.</title>
        <authorList>
            <person name="Fan W."/>
            <person name="Wang S."/>
            <person name="Wang H."/>
            <person name="Wang A."/>
            <person name="Jiang F."/>
            <person name="Liu H."/>
            <person name="Zhao H."/>
            <person name="Xu D."/>
            <person name="Zhang Y."/>
        </authorList>
    </citation>
    <scope>NUCLEOTIDE SEQUENCE [LARGE SCALE GENOMIC DNA]</scope>
    <source>
        <strain evidence="2">cv. Yunnan</strain>
        <tissue evidence="1">Leaves</tissue>
    </source>
</reference>
<organism evidence="1 2">
    <name type="scientific">Smallanthus sonchifolius</name>
    <dbReference type="NCBI Taxonomy" id="185202"/>
    <lineage>
        <taxon>Eukaryota</taxon>
        <taxon>Viridiplantae</taxon>
        <taxon>Streptophyta</taxon>
        <taxon>Embryophyta</taxon>
        <taxon>Tracheophyta</taxon>
        <taxon>Spermatophyta</taxon>
        <taxon>Magnoliopsida</taxon>
        <taxon>eudicotyledons</taxon>
        <taxon>Gunneridae</taxon>
        <taxon>Pentapetalae</taxon>
        <taxon>asterids</taxon>
        <taxon>campanulids</taxon>
        <taxon>Asterales</taxon>
        <taxon>Asteraceae</taxon>
        <taxon>Asteroideae</taxon>
        <taxon>Heliantheae alliance</taxon>
        <taxon>Millerieae</taxon>
        <taxon>Smallanthus</taxon>
    </lineage>
</organism>